<dbReference type="GO" id="GO:0003852">
    <property type="term" value="F:2-isopropylmalate synthase activity"/>
    <property type="evidence" value="ECO:0007669"/>
    <property type="project" value="UniProtKB-UniRule"/>
</dbReference>
<dbReference type="HAMAP" id="MF_01025">
    <property type="entry name" value="LeuA_type1"/>
    <property type="match status" value="1"/>
</dbReference>
<dbReference type="Gene3D" id="1.10.238.260">
    <property type="match status" value="1"/>
</dbReference>
<dbReference type="SMART" id="SM00917">
    <property type="entry name" value="LeuA_dimer"/>
    <property type="match status" value="1"/>
</dbReference>
<comment type="subunit">
    <text evidence="11">Homodimer.</text>
</comment>
<dbReference type="GO" id="GO:0005737">
    <property type="term" value="C:cytoplasm"/>
    <property type="evidence" value="ECO:0007669"/>
    <property type="project" value="UniProtKB-UniRule"/>
</dbReference>
<evidence type="ECO:0000313" key="14">
    <source>
        <dbReference type="Proteomes" id="UP000594464"/>
    </source>
</evidence>
<feature type="binding site" evidence="11">
    <location>
        <position position="239"/>
    </location>
    <ligand>
        <name>Mn(2+)</name>
        <dbReference type="ChEBI" id="CHEBI:29035"/>
    </ligand>
</feature>
<evidence type="ECO:0000256" key="11">
    <source>
        <dbReference type="HAMAP-Rule" id="MF_01025"/>
    </source>
</evidence>
<dbReference type="PANTHER" id="PTHR10277:SF9">
    <property type="entry name" value="2-ISOPROPYLMALATE SYNTHASE 1, CHLOROPLASTIC-RELATED"/>
    <property type="match status" value="1"/>
</dbReference>
<evidence type="ECO:0000313" key="13">
    <source>
        <dbReference type="EMBL" id="QPJ66227.1"/>
    </source>
</evidence>
<dbReference type="Gene3D" id="3.30.160.270">
    <property type="match status" value="1"/>
</dbReference>
<keyword evidence="11" id="KW-0963">Cytoplasm</keyword>
<dbReference type="EMBL" id="CP048620">
    <property type="protein sequence ID" value="QPJ66227.1"/>
    <property type="molecule type" value="Genomic_DNA"/>
</dbReference>
<comment type="similarity">
    <text evidence="2 11">Belongs to the alpha-IPM synthase/homocitrate synthase family. LeuA type 1 subfamily.</text>
</comment>
<keyword evidence="6 11" id="KW-0028">Amino-acid biosynthesis</keyword>
<evidence type="ECO:0000256" key="4">
    <source>
        <dbReference type="ARBA" id="ARBA00018198"/>
    </source>
</evidence>
<dbReference type="NCBIfam" id="TIGR00973">
    <property type="entry name" value="leuA_bact"/>
    <property type="match status" value="1"/>
</dbReference>
<evidence type="ECO:0000256" key="3">
    <source>
        <dbReference type="ARBA" id="ARBA00012973"/>
    </source>
</evidence>
<dbReference type="InterPro" id="IPR005671">
    <property type="entry name" value="LeuA_bact_synth"/>
</dbReference>
<dbReference type="CDD" id="cd07940">
    <property type="entry name" value="DRE_TIM_IPMS"/>
    <property type="match status" value="1"/>
</dbReference>
<dbReference type="AlphaFoldDB" id="A0A7T0C448"/>
<dbReference type="SUPFAM" id="SSF51569">
    <property type="entry name" value="Aldolase"/>
    <property type="match status" value="1"/>
</dbReference>
<dbReference type="GO" id="GO:0030145">
    <property type="term" value="F:manganese ion binding"/>
    <property type="evidence" value="ECO:0007669"/>
    <property type="project" value="UniProtKB-UniRule"/>
</dbReference>
<dbReference type="Pfam" id="PF22617">
    <property type="entry name" value="HCS_D2"/>
    <property type="match status" value="1"/>
</dbReference>
<comment type="catalytic activity">
    <reaction evidence="11">
        <text>3-methyl-2-oxobutanoate + acetyl-CoA + H2O = (2S)-2-isopropylmalate + CoA + H(+)</text>
        <dbReference type="Rhea" id="RHEA:21524"/>
        <dbReference type="ChEBI" id="CHEBI:1178"/>
        <dbReference type="ChEBI" id="CHEBI:11851"/>
        <dbReference type="ChEBI" id="CHEBI:15377"/>
        <dbReference type="ChEBI" id="CHEBI:15378"/>
        <dbReference type="ChEBI" id="CHEBI:57287"/>
        <dbReference type="ChEBI" id="CHEBI:57288"/>
        <dbReference type="EC" id="2.3.3.13"/>
    </reaction>
</comment>
<dbReference type="FunFam" id="3.20.20.70:FF:000010">
    <property type="entry name" value="2-isopropylmalate synthase"/>
    <property type="match status" value="1"/>
</dbReference>
<dbReference type="InterPro" id="IPR013709">
    <property type="entry name" value="2-isopropylmalate_synth_dimer"/>
</dbReference>
<keyword evidence="7 11" id="KW-0808">Transferase</keyword>
<sequence>MTKENIIIFDTTLRDGEQCPGASMNIKEKMEIARQLALLKVDVIEAGFPIASPGDFEAVKQIAEEIRGASIAGLARALEKDIESAARALEKAEKPRIHIFLSTSKSHRVHMVHKAKAEIIEMAQKSLAFAGKFCSDLEFSPMDASRTEPEFLAEVVEAAIDAGATTINIPDTVGYAIPDEFGRLITYLREKVPNIKKAVLSVHCHNDLGLAVANSLAAIQAGARQVECTVNGIGERAGNASMEEVVMALKTRKDFFGISTDIDTQHIMTCSKMVSSFTGFYVQRNKAIVGKNAFAHESGVHQHGFLKRKDTFEIMNPKEVGVEESELVMGKHSGRNALQFRIKEMGYELTKEELDKVFNEFKILADDKKEVFEEDILTLVQKVIFTEETIRNWKVSSVQTHTETGRKPRAQVALSDFSGEVHSANAEGDGPVDAICNAVDKITGLSCKLLDYQVMSKTRGTDALGEVTVQTSYQDKKALGKGAGVNTIEASAEAYVDAVNKLIRKDQMGQAQREEFPGP</sequence>
<keyword evidence="10 11" id="KW-0100">Branched-chain amino acid biosynthesis</keyword>
<reference evidence="14" key="1">
    <citation type="submission" date="2020-02" db="EMBL/GenBank/DDBJ databases">
        <title>Genomic and physiological characterization of two novel Nitrospinaceae genera.</title>
        <authorList>
            <person name="Mueller A.J."/>
            <person name="Jung M.-Y."/>
            <person name="Strachan C.R."/>
            <person name="Herbold C.W."/>
            <person name="Kirkegaard R.H."/>
            <person name="Daims H."/>
        </authorList>
    </citation>
    <scope>NUCLEOTIDE SEQUENCE [LARGE SCALE GENOMIC DNA]</scope>
</reference>
<dbReference type="FunFam" id="1.10.238.260:FF:000001">
    <property type="entry name" value="2-isopropylmalate synthase"/>
    <property type="match status" value="1"/>
</dbReference>
<keyword evidence="5 11" id="KW-0432">Leucine biosynthesis</keyword>
<feature type="domain" description="Pyruvate carboxyltransferase" evidence="12">
    <location>
        <begin position="6"/>
        <end position="268"/>
    </location>
</feature>
<evidence type="ECO:0000256" key="5">
    <source>
        <dbReference type="ARBA" id="ARBA00022430"/>
    </source>
</evidence>
<evidence type="ECO:0000256" key="7">
    <source>
        <dbReference type="ARBA" id="ARBA00022679"/>
    </source>
</evidence>
<dbReference type="UniPathway" id="UPA00048">
    <property type="reaction ID" value="UER00070"/>
</dbReference>
<evidence type="ECO:0000259" key="12">
    <source>
        <dbReference type="PROSITE" id="PS50991"/>
    </source>
</evidence>
<dbReference type="PROSITE" id="PS50991">
    <property type="entry name" value="PYR_CT"/>
    <property type="match status" value="1"/>
</dbReference>
<name>A0A7T0C448_9BACT</name>
<keyword evidence="13" id="KW-0012">Acyltransferase</keyword>
<dbReference type="EC" id="2.3.3.13" evidence="3 11"/>
<dbReference type="InterPro" id="IPR002034">
    <property type="entry name" value="AIPM/Hcit_synth_CS"/>
</dbReference>
<dbReference type="SUPFAM" id="SSF110921">
    <property type="entry name" value="2-isopropylmalate synthase LeuA, allosteric (dimerisation) domain"/>
    <property type="match status" value="1"/>
</dbReference>
<feature type="binding site" evidence="11">
    <location>
        <position position="205"/>
    </location>
    <ligand>
        <name>Mn(2+)</name>
        <dbReference type="ChEBI" id="CHEBI:29035"/>
    </ligand>
</feature>
<feature type="binding site" evidence="11">
    <location>
        <position position="203"/>
    </location>
    <ligand>
        <name>Mn(2+)</name>
        <dbReference type="ChEBI" id="CHEBI:29035"/>
    </ligand>
</feature>
<feature type="region of interest" description="Regulatory domain" evidence="11">
    <location>
        <begin position="394"/>
        <end position="519"/>
    </location>
</feature>
<organism evidence="13 14">
    <name type="scientific">Candidatus Nitrohelix vancouverensis</name>
    <dbReference type="NCBI Taxonomy" id="2705534"/>
    <lineage>
        <taxon>Bacteria</taxon>
        <taxon>Pseudomonadati</taxon>
        <taxon>Nitrospinota/Tectimicrobiota group</taxon>
        <taxon>Nitrospinota</taxon>
        <taxon>Nitrospinia</taxon>
        <taxon>Nitrospinales</taxon>
        <taxon>Nitrospinaceae</taxon>
        <taxon>Candidatus Nitrohelix</taxon>
    </lineage>
</organism>
<comment type="function">
    <text evidence="11">Catalyzes the condensation of the acetyl group of acetyl-CoA with 3-methyl-2-oxobutanoate (2-ketoisovalerate) to form 3-carboxy-3-hydroxy-4-methylpentanoate (2-isopropylmalate).</text>
</comment>
<dbReference type="NCBIfam" id="NF002086">
    <property type="entry name" value="PRK00915.1-3"/>
    <property type="match status" value="1"/>
</dbReference>
<dbReference type="InterPro" id="IPR013785">
    <property type="entry name" value="Aldolase_TIM"/>
</dbReference>
<comment type="pathway">
    <text evidence="1 11">Amino-acid biosynthesis; L-leucine biosynthesis; L-leucine from 3-methyl-2-oxobutanoate: step 1/4.</text>
</comment>
<evidence type="ECO:0000256" key="6">
    <source>
        <dbReference type="ARBA" id="ARBA00022605"/>
    </source>
</evidence>
<dbReference type="InterPro" id="IPR054691">
    <property type="entry name" value="LeuA/HCS_post-cat"/>
</dbReference>
<dbReference type="PROSITE" id="PS00816">
    <property type="entry name" value="AIPM_HOMOCIT_SYNTH_2"/>
    <property type="match status" value="1"/>
</dbReference>
<comment type="cofactor">
    <cofactor evidence="11">
        <name>Mn(2+)</name>
        <dbReference type="ChEBI" id="CHEBI:29035"/>
    </cofactor>
</comment>
<evidence type="ECO:0000256" key="10">
    <source>
        <dbReference type="ARBA" id="ARBA00023304"/>
    </source>
</evidence>
<dbReference type="KEGG" id="nva:G3M78_12815"/>
<dbReference type="PROSITE" id="PS00815">
    <property type="entry name" value="AIPM_HOMOCIT_SYNTH_1"/>
    <property type="match status" value="1"/>
</dbReference>
<dbReference type="InterPro" id="IPR000891">
    <property type="entry name" value="PYR_CT"/>
</dbReference>
<proteinExistence type="inferred from homology"/>
<dbReference type="InterPro" id="IPR036230">
    <property type="entry name" value="LeuA_allosteric_dom_sf"/>
</dbReference>
<dbReference type="InterPro" id="IPR050073">
    <property type="entry name" value="2-IPM_HCS-like"/>
</dbReference>
<keyword evidence="9 11" id="KW-0464">Manganese</keyword>
<feature type="binding site" evidence="11">
    <location>
        <position position="15"/>
    </location>
    <ligand>
        <name>Mn(2+)</name>
        <dbReference type="ChEBI" id="CHEBI:29035"/>
    </ligand>
</feature>
<gene>
    <name evidence="11" type="primary">leuA</name>
    <name evidence="13" type="ORF">G3M78_12815</name>
</gene>
<dbReference type="GO" id="GO:0009098">
    <property type="term" value="P:L-leucine biosynthetic process"/>
    <property type="evidence" value="ECO:0007669"/>
    <property type="project" value="UniProtKB-UniRule"/>
</dbReference>
<dbReference type="Gene3D" id="3.20.20.70">
    <property type="entry name" value="Aldolase class I"/>
    <property type="match status" value="1"/>
</dbReference>
<dbReference type="Proteomes" id="UP000594464">
    <property type="component" value="Chromosome"/>
</dbReference>
<evidence type="ECO:0000256" key="1">
    <source>
        <dbReference type="ARBA" id="ARBA00004689"/>
    </source>
</evidence>
<dbReference type="GO" id="GO:0003985">
    <property type="term" value="F:acetyl-CoA C-acetyltransferase activity"/>
    <property type="evidence" value="ECO:0007669"/>
    <property type="project" value="UniProtKB-UniRule"/>
</dbReference>
<evidence type="ECO:0000256" key="2">
    <source>
        <dbReference type="ARBA" id="ARBA00009396"/>
    </source>
</evidence>
<accession>A0A7T0C448</accession>
<dbReference type="Pfam" id="PF00682">
    <property type="entry name" value="HMGL-like"/>
    <property type="match status" value="1"/>
</dbReference>
<protein>
    <recommendedName>
        <fullName evidence="4 11">2-isopropylmalate synthase</fullName>
        <ecNumber evidence="3 11">2.3.3.13</ecNumber>
    </recommendedName>
    <alternativeName>
        <fullName evidence="11">Alpha-IPM synthase</fullName>
    </alternativeName>
    <alternativeName>
        <fullName evidence="11">Alpha-isopropylmalate synthase</fullName>
    </alternativeName>
</protein>
<keyword evidence="8 11" id="KW-0479">Metal-binding</keyword>
<dbReference type="PANTHER" id="PTHR10277">
    <property type="entry name" value="HOMOCITRATE SYNTHASE-RELATED"/>
    <property type="match status" value="1"/>
</dbReference>
<dbReference type="Pfam" id="PF08502">
    <property type="entry name" value="LeuA_dimer"/>
    <property type="match status" value="1"/>
</dbReference>
<evidence type="ECO:0000256" key="9">
    <source>
        <dbReference type="ARBA" id="ARBA00023211"/>
    </source>
</evidence>
<evidence type="ECO:0000256" key="8">
    <source>
        <dbReference type="ARBA" id="ARBA00022723"/>
    </source>
</evidence>